<accession>A0ABV9T0L6</accession>
<dbReference type="SUPFAM" id="SSF51366">
    <property type="entry name" value="Ribulose-phoshate binding barrel"/>
    <property type="match status" value="1"/>
</dbReference>
<dbReference type="Pfam" id="PF00697">
    <property type="entry name" value="PRAI"/>
    <property type="match status" value="1"/>
</dbReference>
<name>A0ABV9T0L6_9BACT</name>
<dbReference type="EC" id="5.3.1.24" evidence="2"/>
<keyword evidence="5" id="KW-0057">Aromatic amino acid biosynthesis</keyword>
<dbReference type="EMBL" id="JBHSJJ010000004">
    <property type="protein sequence ID" value="MFC4872012.1"/>
    <property type="molecule type" value="Genomic_DNA"/>
</dbReference>
<sequence>MALKTFVKIGNVNNLSDARYCAGMYVDLMGFSLEENDEYFVSPATYKEITDWLSGLEYAAEFRVSHPENILETLMDYEGITYIQIEEPAHIQMLYNSGYQLILKQTVHSNDDLEKLNTIVSSFGEHGIILLLESENGFQVDETTWKGVKNLAASCEVLLGFGFDAGNVETLVAQTGVKGINMKGGHEIKPGIKDFDELAEILEALEIED</sequence>
<keyword evidence="9" id="KW-1185">Reference proteome</keyword>
<protein>
    <recommendedName>
        <fullName evidence="2">phosphoribosylanthranilate isomerase</fullName>
        <ecNumber evidence="2">5.3.1.24</ecNumber>
    </recommendedName>
</protein>
<dbReference type="InterPro" id="IPR011060">
    <property type="entry name" value="RibuloseP-bd_barrel"/>
</dbReference>
<evidence type="ECO:0000256" key="1">
    <source>
        <dbReference type="ARBA" id="ARBA00004664"/>
    </source>
</evidence>
<evidence type="ECO:0000313" key="9">
    <source>
        <dbReference type="Proteomes" id="UP001595818"/>
    </source>
</evidence>
<proteinExistence type="predicted"/>
<keyword evidence="3" id="KW-0028">Amino-acid biosynthesis</keyword>
<keyword evidence="6 8" id="KW-0413">Isomerase</keyword>
<evidence type="ECO:0000259" key="7">
    <source>
        <dbReference type="Pfam" id="PF00697"/>
    </source>
</evidence>
<evidence type="ECO:0000256" key="5">
    <source>
        <dbReference type="ARBA" id="ARBA00023141"/>
    </source>
</evidence>
<dbReference type="GO" id="GO:0016853">
    <property type="term" value="F:isomerase activity"/>
    <property type="evidence" value="ECO:0007669"/>
    <property type="project" value="UniProtKB-KW"/>
</dbReference>
<gene>
    <name evidence="8" type="ORF">ACFPFU_09955</name>
</gene>
<comment type="pathway">
    <text evidence="1">Amino-acid biosynthesis; L-tryptophan biosynthesis; L-tryptophan from chorismate: step 3/5.</text>
</comment>
<dbReference type="InterPro" id="IPR013785">
    <property type="entry name" value="Aldolase_TIM"/>
</dbReference>
<dbReference type="InterPro" id="IPR001240">
    <property type="entry name" value="PRAI_dom"/>
</dbReference>
<feature type="domain" description="N-(5'phosphoribosyl) anthranilate isomerase (PRAI)" evidence="7">
    <location>
        <begin position="78"/>
        <end position="203"/>
    </location>
</feature>
<evidence type="ECO:0000256" key="4">
    <source>
        <dbReference type="ARBA" id="ARBA00022822"/>
    </source>
</evidence>
<evidence type="ECO:0000313" key="8">
    <source>
        <dbReference type="EMBL" id="MFC4872012.1"/>
    </source>
</evidence>
<evidence type="ECO:0000256" key="3">
    <source>
        <dbReference type="ARBA" id="ARBA00022605"/>
    </source>
</evidence>
<keyword evidence="4" id="KW-0822">Tryptophan biosynthesis</keyword>
<evidence type="ECO:0000256" key="2">
    <source>
        <dbReference type="ARBA" id="ARBA00012572"/>
    </source>
</evidence>
<dbReference type="RefSeq" id="WP_377064021.1">
    <property type="nucleotide sequence ID" value="NZ_JBHSJJ010000004.1"/>
</dbReference>
<dbReference type="Gene3D" id="3.20.20.70">
    <property type="entry name" value="Aldolase class I"/>
    <property type="match status" value="1"/>
</dbReference>
<organism evidence="8 9">
    <name type="scientific">Negadavirga shengliensis</name>
    <dbReference type="NCBI Taxonomy" id="1389218"/>
    <lineage>
        <taxon>Bacteria</taxon>
        <taxon>Pseudomonadati</taxon>
        <taxon>Bacteroidota</taxon>
        <taxon>Cytophagia</taxon>
        <taxon>Cytophagales</taxon>
        <taxon>Cyclobacteriaceae</taxon>
        <taxon>Negadavirga</taxon>
    </lineage>
</organism>
<comment type="caution">
    <text evidence="8">The sequence shown here is derived from an EMBL/GenBank/DDBJ whole genome shotgun (WGS) entry which is preliminary data.</text>
</comment>
<evidence type="ECO:0000256" key="6">
    <source>
        <dbReference type="ARBA" id="ARBA00023235"/>
    </source>
</evidence>
<dbReference type="Proteomes" id="UP001595818">
    <property type="component" value="Unassembled WGS sequence"/>
</dbReference>
<reference evidence="9" key="1">
    <citation type="journal article" date="2019" name="Int. J. Syst. Evol. Microbiol.">
        <title>The Global Catalogue of Microorganisms (GCM) 10K type strain sequencing project: providing services to taxonomists for standard genome sequencing and annotation.</title>
        <authorList>
            <consortium name="The Broad Institute Genomics Platform"/>
            <consortium name="The Broad Institute Genome Sequencing Center for Infectious Disease"/>
            <person name="Wu L."/>
            <person name="Ma J."/>
        </authorList>
    </citation>
    <scope>NUCLEOTIDE SEQUENCE [LARGE SCALE GENOMIC DNA]</scope>
    <source>
        <strain evidence="9">CGMCC 4.7466</strain>
    </source>
</reference>